<dbReference type="SUPFAM" id="SSF51182">
    <property type="entry name" value="RmlC-like cupins"/>
    <property type="match status" value="1"/>
</dbReference>
<dbReference type="PIRSF" id="PIRSF026713">
    <property type="entry name" value="PMI_Firm_long_prd"/>
    <property type="match status" value="1"/>
</dbReference>
<protein>
    <submittedName>
        <fullName evidence="3">Class I mannose-6-phosphate isomerase</fullName>
    </submittedName>
</protein>
<organism evidence="3 4">
    <name type="scientific">Hymenobacter defluvii</name>
    <dbReference type="NCBI Taxonomy" id="2054411"/>
    <lineage>
        <taxon>Bacteria</taxon>
        <taxon>Pseudomonadati</taxon>
        <taxon>Bacteroidota</taxon>
        <taxon>Cytophagia</taxon>
        <taxon>Cytophagales</taxon>
        <taxon>Hymenobacteraceae</taxon>
        <taxon>Hymenobacter</taxon>
    </lineage>
</organism>
<dbReference type="GO" id="GO:0016853">
    <property type="term" value="F:isomerase activity"/>
    <property type="evidence" value="ECO:0007669"/>
    <property type="project" value="UniProtKB-KW"/>
</dbReference>
<dbReference type="CDD" id="cd07010">
    <property type="entry name" value="cupin_PMI_type_I_N_bac"/>
    <property type="match status" value="1"/>
</dbReference>
<keyword evidence="2" id="KW-0862">Zinc</keyword>
<evidence type="ECO:0000256" key="2">
    <source>
        <dbReference type="ARBA" id="ARBA00022833"/>
    </source>
</evidence>
<keyword evidence="4" id="KW-1185">Reference proteome</keyword>
<dbReference type="Gene3D" id="2.60.120.10">
    <property type="entry name" value="Jelly Rolls"/>
    <property type="match status" value="1"/>
</dbReference>
<dbReference type="InterPro" id="IPR016847">
    <property type="entry name" value="Man6P_Isoase_Firm_lng_prd"/>
</dbReference>
<sequence>MRGPALPLLLPSMRSSNYDKFPFVPVAARPDACQTDWPAITEALRAALPAAPTAPDQPLVLAVECYPGTDLKQLQQELVQALQPAQCLVADDFYRSPADIDAMVAGPLTDDPVFGRLNGLTVTDFFDPSKLQAAQAALASAAGKLVVIIGTGATLVCPTPAVVVYADLARWEIQLRQRRNEIANLGSDNFTEKASLKYKRAYFVDWRAADRLKKQVLPRADFLLDTNDPTLPKLITGADLQAGLAAAVRRPFRVVPFFDPGVWGGQWLREVCDLPDGPPNYAWGFDCVPEENSLLLGFGDVRVEIPSIDLVFAHPRELLGEAVHGRFGTEFPIRFDFLDTMGGGNLSLQVHPLTEYAFDKFGLAYTQDESYYMLDAEPDAVVYLGMKEDADFPAMLADLQRAQDDPTAPFPAAEYINEFPARKHDHFLIPAGTIHCSGANGMVLEISATPYIFTFKLWDWDRLGLDGRPRPIHLTHGAANIQPDRTTAWVEQNLVNHLEPVASGSGWREERTGLHEREFIETRRHWFTDVVPHHTHGGVQVLNLVQGTEAIVESPTGAFEPFVVHYAETFIVPAAVGAYTIRPHGAAVGTECATLKAYVRT</sequence>
<dbReference type="PANTHER" id="PTHR42742">
    <property type="entry name" value="TRANSCRIPTIONAL REPRESSOR MPRA"/>
    <property type="match status" value="1"/>
</dbReference>
<dbReference type="InterPro" id="IPR011051">
    <property type="entry name" value="RmlC_Cupin_sf"/>
</dbReference>
<dbReference type="InterPro" id="IPR014710">
    <property type="entry name" value="RmlC-like_jellyroll"/>
</dbReference>
<dbReference type="PANTHER" id="PTHR42742:SF3">
    <property type="entry name" value="FRUCTOKINASE"/>
    <property type="match status" value="1"/>
</dbReference>
<dbReference type="EMBL" id="JAGETX010000001">
    <property type="protein sequence ID" value="MBO3269765.1"/>
    <property type="molecule type" value="Genomic_DNA"/>
</dbReference>
<dbReference type="Proteomes" id="UP000670527">
    <property type="component" value="Unassembled WGS sequence"/>
</dbReference>
<reference evidence="3 4" key="1">
    <citation type="submission" date="2021-03" db="EMBL/GenBank/DDBJ databases">
        <authorList>
            <person name="Kim M.K."/>
        </authorList>
    </citation>
    <scope>NUCLEOTIDE SEQUENCE [LARGE SCALE GENOMIC DNA]</scope>
    <source>
        <strain evidence="3 4">BT507</strain>
    </source>
</reference>
<evidence type="ECO:0000313" key="4">
    <source>
        <dbReference type="Proteomes" id="UP000670527"/>
    </source>
</evidence>
<accession>A0ABS3T803</accession>
<evidence type="ECO:0000313" key="3">
    <source>
        <dbReference type="EMBL" id="MBO3269765.1"/>
    </source>
</evidence>
<keyword evidence="1" id="KW-0479">Metal-binding</keyword>
<gene>
    <name evidence="3" type="ORF">J4D97_03810</name>
</gene>
<comment type="caution">
    <text evidence="3">The sequence shown here is derived from an EMBL/GenBank/DDBJ whole genome shotgun (WGS) entry which is preliminary data.</text>
</comment>
<keyword evidence="3" id="KW-0413">Isomerase</keyword>
<proteinExistence type="predicted"/>
<name>A0ABS3T803_9BACT</name>
<evidence type="ECO:0000256" key="1">
    <source>
        <dbReference type="ARBA" id="ARBA00022723"/>
    </source>
</evidence>
<dbReference type="InterPro" id="IPR051804">
    <property type="entry name" value="Carb_Metab_Reg_Kinase/Isom"/>
</dbReference>